<dbReference type="GO" id="GO:0016740">
    <property type="term" value="F:transferase activity"/>
    <property type="evidence" value="ECO:0007669"/>
    <property type="project" value="UniProtKB-KW"/>
</dbReference>
<proteinExistence type="inferred from homology"/>
<comment type="catalytic activity">
    <reaction evidence="7 8">
        <text>lipid IVA (E. coli) + CMP-3-deoxy-beta-D-manno-octulosonate = alpha-Kdo-(2-&gt;6)-lipid IVA (E. coli) + CMP + H(+)</text>
        <dbReference type="Rhea" id="RHEA:28066"/>
        <dbReference type="ChEBI" id="CHEBI:15378"/>
        <dbReference type="ChEBI" id="CHEBI:58603"/>
        <dbReference type="ChEBI" id="CHEBI:60364"/>
        <dbReference type="ChEBI" id="CHEBI:60377"/>
        <dbReference type="ChEBI" id="CHEBI:85987"/>
        <dbReference type="EC" id="2.4.99.12"/>
    </reaction>
</comment>
<keyword evidence="5 8" id="KW-0808">Transferase</keyword>
<gene>
    <name evidence="11" type="primary">waaA</name>
    <name evidence="11" type="ORF">EKPJFOCH_3586</name>
</gene>
<evidence type="ECO:0000256" key="3">
    <source>
        <dbReference type="ARBA" id="ARBA00012621"/>
    </source>
</evidence>
<evidence type="ECO:0000256" key="6">
    <source>
        <dbReference type="ARBA" id="ARBA00031445"/>
    </source>
</evidence>
<evidence type="ECO:0000259" key="10">
    <source>
        <dbReference type="Pfam" id="PF04413"/>
    </source>
</evidence>
<keyword evidence="8" id="KW-0472">Membrane</keyword>
<evidence type="ECO:0000313" key="11">
    <source>
        <dbReference type="EMBL" id="GJE57075.1"/>
    </source>
</evidence>
<dbReference type="InterPro" id="IPR007507">
    <property type="entry name" value="Glycos_transf_N"/>
</dbReference>
<comment type="pathway">
    <text evidence="2 8">Bacterial outer membrane biogenesis; LPS core biosynthesis.</text>
</comment>
<evidence type="ECO:0000256" key="2">
    <source>
        <dbReference type="ARBA" id="ARBA00004713"/>
    </source>
</evidence>
<comment type="subcellular location">
    <subcellularLocation>
        <location evidence="8">Cell membrane</location>
    </subcellularLocation>
</comment>
<evidence type="ECO:0000313" key="12">
    <source>
        <dbReference type="Proteomes" id="UP001055101"/>
    </source>
</evidence>
<organism evidence="11 12">
    <name type="scientific">Methylobacterium thuringiense</name>
    <dbReference type="NCBI Taxonomy" id="1003091"/>
    <lineage>
        <taxon>Bacteria</taxon>
        <taxon>Pseudomonadati</taxon>
        <taxon>Pseudomonadota</taxon>
        <taxon>Alphaproteobacteria</taxon>
        <taxon>Hyphomicrobiales</taxon>
        <taxon>Methylobacteriaceae</taxon>
        <taxon>Methylobacterium</taxon>
    </lineage>
</organism>
<dbReference type="PANTHER" id="PTHR42755:SF1">
    <property type="entry name" value="3-DEOXY-D-MANNO-OCTULOSONIC ACID TRANSFERASE, MITOCHONDRIAL-RELATED"/>
    <property type="match status" value="1"/>
</dbReference>
<keyword evidence="8" id="KW-0448">Lipopolysaccharide biosynthesis</keyword>
<comment type="caution">
    <text evidence="11">The sequence shown here is derived from an EMBL/GenBank/DDBJ whole genome shotgun (WGS) entry which is preliminary data.</text>
</comment>
<feature type="region of interest" description="Disordered" evidence="9">
    <location>
        <begin position="49"/>
        <end position="68"/>
    </location>
</feature>
<dbReference type="EC" id="2.4.99.12" evidence="3 8"/>
<protein>
    <recommendedName>
        <fullName evidence="4 8">3-deoxy-D-manno-octulosonic acid transferase</fullName>
        <shortName evidence="8">Kdo transferase</shortName>
        <ecNumber evidence="3 8">2.4.99.12</ecNumber>
    </recommendedName>
    <alternativeName>
        <fullName evidence="6 8">Lipid IV(A) 3-deoxy-D-manno-octulosonic acid transferase</fullName>
    </alternativeName>
</protein>
<name>A0ABQ4TT63_9HYPH</name>
<accession>A0ABQ4TT63</accession>
<reference evidence="11" key="2">
    <citation type="submission" date="2021-08" db="EMBL/GenBank/DDBJ databases">
        <authorList>
            <person name="Tani A."/>
            <person name="Ola A."/>
            <person name="Ogura Y."/>
            <person name="Katsura K."/>
            <person name="Hayashi T."/>
        </authorList>
    </citation>
    <scope>NUCLEOTIDE SEQUENCE</scope>
    <source>
        <strain evidence="11">DSM 23674</strain>
    </source>
</reference>
<comment type="function">
    <text evidence="1 8">Involved in lipopolysaccharide (LPS) biosynthesis. Catalyzes the transfer of 3-deoxy-D-manno-octulosonate (Kdo) residue(s) from CMP-Kdo to lipid IV(A), the tetraacyldisaccharide-1,4'-bisphosphate precursor of lipid A.</text>
</comment>
<sequence length="448" mass="48243">MRFAAGVREKWGGGMRVSALPITLKAYRAGLYLGEPAVAGLLAWRSHRGKEDPGRLPERRGRPGRARPTGKLVWMHGASIGESLSLIGLVSGMIARGFSVLVTTGTKSAAELLSTRLPAGAVHQYMPLDAPRWIERFLDHWQPDLALVAESEIWPNTVISLHRRAVPLIVVNGRMSERSFKGWARSPRTAEALLSRISICLVQTKDDAERYARLGAPRVKVVGNLKYDSAVPPADAQQLAYLGDMVGDRPVWVAASTHPGEDAVVAEAHALLKDRLPNLLTVIVPRHPRRGEAVAACAAALGLRTSRRSMNGRPHPQVDLYVADTLGELGLFYRLSPLVFLGGSLVPHGGQNPIEPVRLDTAVLHGPHVGNFLEPYRALDTAGGALTVTDARDLAAAVGDLLADHRRIDAMAERGHAALEPFEGAVARTLAVLDTFVAQLTLAARSPA</sequence>
<dbReference type="EMBL" id="BPRA01000017">
    <property type="protein sequence ID" value="GJE57075.1"/>
    <property type="molecule type" value="Genomic_DNA"/>
</dbReference>
<dbReference type="Pfam" id="PF04413">
    <property type="entry name" value="Glycos_transf_N"/>
    <property type="match status" value="1"/>
</dbReference>
<evidence type="ECO:0000256" key="9">
    <source>
        <dbReference type="SAM" id="MobiDB-lite"/>
    </source>
</evidence>
<dbReference type="PANTHER" id="PTHR42755">
    <property type="entry name" value="3-DEOXY-MANNO-OCTULOSONATE CYTIDYLYLTRANSFERASE"/>
    <property type="match status" value="1"/>
</dbReference>
<evidence type="ECO:0000256" key="5">
    <source>
        <dbReference type="ARBA" id="ARBA00022679"/>
    </source>
</evidence>
<keyword evidence="8" id="KW-1003">Cell membrane</keyword>
<dbReference type="SUPFAM" id="SSF53756">
    <property type="entry name" value="UDP-Glycosyltransferase/glycogen phosphorylase"/>
    <property type="match status" value="1"/>
</dbReference>
<keyword evidence="12" id="KW-1185">Reference proteome</keyword>
<reference evidence="11" key="1">
    <citation type="journal article" date="2021" name="Front. Microbiol.">
        <title>Comprehensive Comparative Genomics and Phenotyping of Methylobacterium Species.</title>
        <authorList>
            <person name="Alessa O."/>
            <person name="Ogura Y."/>
            <person name="Fujitani Y."/>
            <person name="Takami H."/>
            <person name="Hayashi T."/>
            <person name="Sahin N."/>
            <person name="Tani A."/>
        </authorList>
    </citation>
    <scope>NUCLEOTIDE SEQUENCE</scope>
    <source>
        <strain evidence="11">DSM 23674</strain>
    </source>
</reference>
<evidence type="ECO:0000256" key="4">
    <source>
        <dbReference type="ARBA" id="ARBA00019077"/>
    </source>
</evidence>
<feature type="compositionally biased region" description="Basic and acidic residues" evidence="9">
    <location>
        <begin position="49"/>
        <end position="61"/>
    </location>
</feature>
<dbReference type="Gene3D" id="3.40.50.11720">
    <property type="entry name" value="3-Deoxy-D-manno-octulosonic-acid transferase, N-terminal domain"/>
    <property type="match status" value="1"/>
</dbReference>
<feature type="domain" description="3-deoxy-D-manno-octulosonic-acid transferase N-terminal" evidence="10">
    <location>
        <begin position="55"/>
        <end position="228"/>
    </location>
</feature>
<evidence type="ECO:0000256" key="7">
    <source>
        <dbReference type="ARBA" id="ARBA00049183"/>
    </source>
</evidence>
<comment type="similarity">
    <text evidence="8">Belongs to the glycosyltransferase group 1 family.</text>
</comment>
<dbReference type="Proteomes" id="UP001055101">
    <property type="component" value="Unassembled WGS sequence"/>
</dbReference>
<evidence type="ECO:0000256" key="1">
    <source>
        <dbReference type="ARBA" id="ARBA00003394"/>
    </source>
</evidence>
<evidence type="ECO:0000256" key="8">
    <source>
        <dbReference type="RuleBase" id="RU365103"/>
    </source>
</evidence>
<dbReference type="Gene3D" id="3.40.50.2000">
    <property type="entry name" value="Glycogen Phosphorylase B"/>
    <property type="match status" value="1"/>
</dbReference>
<dbReference type="InterPro" id="IPR038107">
    <property type="entry name" value="Glycos_transf_N_sf"/>
</dbReference>
<dbReference type="InterPro" id="IPR039901">
    <property type="entry name" value="Kdotransferase"/>
</dbReference>